<dbReference type="EMBL" id="KN846952">
    <property type="protein sequence ID" value="KIV82279.1"/>
    <property type="molecule type" value="Genomic_DNA"/>
</dbReference>
<protein>
    <submittedName>
        <fullName evidence="2">Uncharacterized protein</fullName>
    </submittedName>
</protein>
<dbReference type="OrthoDB" id="4165735at2759"/>
<feature type="compositionally biased region" description="Polar residues" evidence="1">
    <location>
        <begin position="122"/>
        <end position="134"/>
    </location>
</feature>
<proteinExistence type="predicted"/>
<dbReference type="HOGENOM" id="CLU_531033_0_0_1"/>
<organism evidence="2 3">
    <name type="scientific">Exophiala sideris</name>
    <dbReference type="NCBI Taxonomy" id="1016849"/>
    <lineage>
        <taxon>Eukaryota</taxon>
        <taxon>Fungi</taxon>
        <taxon>Dikarya</taxon>
        <taxon>Ascomycota</taxon>
        <taxon>Pezizomycotina</taxon>
        <taxon>Eurotiomycetes</taxon>
        <taxon>Chaetothyriomycetidae</taxon>
        <taxon>Chaetothyriales</taxon>
        <taxon>Herpotrichiellaceae</taxon>
        <taxon>Exophiala</taxon>
    </lineage>
</organism>
<gene>
    <name evidence="2" type="ORF">PV11_04400</name>
</gene>
<feature type="compositionally biased region" description="Polar residues" evidence="1">
    <location>
        <begin position="173"/>
        <end position="183"/>
    </location>
</feature>
<sequence>MTDHQLRKRQERAYLCIALDKAADQFTGNKFKNISHACKATLEFYPKDVDIGQHSLEEHVWQKIQYAAKKENIKVSAFLKDWNSLKSELGIYHQFVAEQARQGDADTQPVAATGKKLKIVLGQTSTENSAPNSTQDDDEDDGESIPSTTGEESDPEDGTYTEPKIAPAESKARSTASTLQASNPHHAPPDSKARSTASTLPPTTPHITPPTEKSRLSYGDPPNHKDIARELNSVLERLDQGIRHFREVHSLVKLTATTLINNSVALSKELLKPSAEQTHQVVQNLAALFANKSITIDLVFRSYAAAAVNKWIFNDFNDFVEFPESQILSSVRQLNRGIYDQLKILERMKRLDNVKATIPQQAVDAEGKLLDILESLGVSAASVSIAMTELTATTYAQSDVEHRAQRHALWQDEVRSAFSQALNLRIKLARSPLEYLYRWPCIGYYFDHKWMQSVHDDHPQAEIEGRASVLLCLRPALYSSFNKDLVLIVPALVMLHGFGNPAAGKIPFLNGPL</sequence>
<reference evidence="2 3" key="1">
    <citation type="submission" date="2015-01" db="EMBL/GenBank/DDBJ databases">
        <title>The Genome Sequence of Exophiala sideris CBS121828.</title>
        <authorList>
            <consortium name="The Broad Institute Genomics Platform"/>
            <person name="Cuomo C."/>
            <person name="de Hoog S."/>
            <person name="Gorbushina A."/>
            <person name="Stielow B."/>
            <person name="Teixiera M."/>
            <person name="Abouelleil A."/>
            <person name="Chapman S.B."/>
            <person name="Priest M."/>
            <person name="Young S.K."/>
            <person name="Wortman J."/>
            <person name="Nusbaum C."/>
            <person name="Birren B."/>
        </authorList>
    </citation>
    <scope>NUCLEOTIDE SEQUENCE [LARGE SCALE GENOMIC DNA]</scope>
    <source>
        <strain evidence="2 3">CBS 121828</strain>
    </source>
</reference>
<evidence type="ECO:0000256" key="1">
    <source>
        <dbReference type="SAM" id="MobiDB-lite"/>
    </source>
</evidence>
<feature type="region of interest" description="Disordered" evidence="1">
    <location>
        <begin position="122"/>
        <end position="225"/>
    </location>
</feature>
<dbReference type="AlphaFoldDB" id="A0A0D1YMF9"/>
<accession>A0A0D1YMF9</accession>
<evidence type="ECO:0000313" key="3">
    <source>
        <dbReference type="Proteomes" id="UP000053599"/>
    </source>
</evidence>
<dbReference type="Proteomes" id="UP000053599">
    <property type="component" value="Unassembled WGS sequence"/>
</dbReference>
<name>A0A0D1YMF9_9EURO</name>
<evidence type="ECO:0000313" key="2">
    <source>
        <dbReference type="EMBL" id="KIV82279.1"/>
    </source>
</evidence>